<dbReference type="InterPro" id="IPR000719">
    <property type="entry name" value="Prot_kinase_dom"/>
</dbReference>
<sequence>MKVEWETVQAYMAHHPRWFENPERRQPDARHLALYRSVIPGDWRLSRRGYWLIATPPGVPAVAQGWKLHVSATSATTEATLRAALPVLRDAAVHFKFLMDASAMRENNGKLISRGASGKFLTVYPADEAEFRAVGDALTRALDGFDGPMVLSDRRYPGSRVVHYRYGGFQTISRVLPAGNRELLIHTPDGEPVVDIRHPYFHVPDWAKDPFPAEAPRGSGRASGSGSATGSGGSGGEITLANGRFTVTSAMRFTNRGGLYRAVDNETGADVVLREARPGVQVGPEGLDAVELLRHEHTMLTELADTDLFIRPVAYFTEWEHAFLAEEFVPGTHLGHLSVVHNPIYTLELSPEKLTDYYDRFRGLWLQVADAIAACHERGIVLADLSPTNIMVTPDDRIRVIDLESAFHEGAREGAARGAGLFTPGMTTRRAMLARRGDRASDYYALGGIILGCVLLCFQPDIIDPTIPRRVLAEAAGELDLPPELVSLITDLYQENAPAPDPAALRRRIEELPLTTHWRRPAPLALPPEPDAAATSALHKRIDTVLDGVVAYCAETADTSRTDRLFPTDLLVFETNPLCLAFGAYGTLYATHRLTGTVDETLLGWALRQPASPDRLPPGLYYGSAGVAWAQSALGYPELAVRTLRDAADHPLLHAGPGVLSGAAGHGMACLRVWRDSGREEFLQRAREIAAWLAVTAHRDGGLASWPDPEGGTPVGYAHGASGVALFLLALHGATGEREPLELGRAALEFDLSQAIFQSGGRYSFPSRAVEGDEEVAVVRHYWDEGTAGVLTTLLRYHQVTGEAALRRRIDELLPDVCRKFTVLPQLFRGTSGLGNAVLDAYEFLGDPALLAEAERMAGAVLCMAIDRPEGVVFPGEQTFRESCDLATGSAGIALFLDRVRHARPGARSNGNFVLDDLLPAAPGAGRP</sequence>
<dbReference type="PROSITE" id="PS50011">
    <property type="entry name" value="PROTEIN_KINASE_DOM"/>
    <property type="match status" value="1"/>
</dbReference>
<feature type="compositionally biased region" description="Gly residues" evidence="1">
    <location>
        <begin position="221"/>
        <end position="236"/>
    </location>
</feature>
<dbReference type="Proteomes" id="UP000314251">
    <property type="component" value="Unassembled WGS sequence"/>
</dbReference>
<dbReference type="InterPro" id="IPR011009">
    <property type="entry name" value="Kinase-like_dom_sf"/>
</dbReference>
<dbReference type="GO" id="GO:0004672">
    <property type="term" value="F:protein kinase activity"/>
    <property type="evidence" value="ECO:0007669"/>
    <property type="project" value="InterPro"/>
</dbReference>
<dbReference type="SMART" id="SM00220">
    <property type="entry name" value="S_TKc"/>
    <property type="match status" value="1"/>
</dbReference>
<feature type="domain" description="Protein kinase" evidence="2">
    <location>
        <begin position="245"/>
        <end position="519"/>
    </location>
</feature>
<protein>
    <recommendedName>
        <fullName evidence="2">Protein kinase domain-containing protein</fullName>
    </recommendedName>
</protein>
<dbReference type="InterPro" id="IPR057929">
    <property type="entry name" value="RamC_N"/>
</dbReference>
<dbReference type="EMBL" id="VDLY02000013">
    <property type="protein sequence ID" value="KAB8162849.1"/>
    <property type="molecule type" value="Genomic_DNA"/>
</dbReference>
<dbReference type="Gene3D" id="1.50.10.10">
    <property type="match status" value="1"/>
</dbReference>
<dbReference type="GO" id="GO:0005975">
    <property type="term" value="P:carbohydrate metabolic process"/>
    <property type="evidence" value="ECO:0007669"/>
    <property type="project" value="InterPro"/>
</dbReference>
<dbReference type="NCBIfam" id="NF038151">
    <property type="entry name" value="lanthi_synth_III"/>
    <property type="match status" value="1"/>
</dbReference>
<organism evidence="3 4">
    <name type="scientific">Streptomyces mimosae</name>
    <dbReference type="NCBI Taxonomy" id="2586635"/>
    <lineage>
        <taxon>Bacteria</taxon>
        <taxon>Bacillati</taxon>
        <taxon>Actinomycetota</taxon>
        <taxon>Actinomycetes</taxon>
        <taxon>Kitasatosporales</taxon>
        <taxon>Streptomycetaceae</taxon>
        <taxon>Streptomyces</taxon>
    </lineage>
</organism>
<dbReference type="GO" id="GO:0005524">
    <property type="term" value="F:ATP binding"/>
    <property type="evidence" value="ECO:0007669"/>
    <property type="project" value="InterPro"/>
</dbReference>
<dbReference type="AlphaFoldDB" id="A0A5N6A4F2"/>
<keyword evidence="4" id="KW-1185">Reference proteome</keyword>
<feature type="region of interest" description="Disordered" evidence="1">
    <location>
        <begin position="211"/>
        <end position="237"/>
    </location>
</feature>
<reference evidence="3" key="1">
    <citation type="submission" date="2019-10" db="EMBL/GenBank/DDBJ databases">
        <title>Nonomuraea sp. nov., isolated from Phyllanthus amarus.</title>
        <authorList>
            <person name="Klykleung N."/>
            <person name="Tanasupawat S."/>
        </authorList>
    </citation>
    <scope>NUCLEOTIDE SEQUENCE [LARGE SCALE GENOMIC DNA]</scope>
    <source>
        <strain evidence="3">3MP-10</strain>
    </source>
</reference>
<dbReference type="SUPFAM" id="SSF56112">
    <property type="entry name" value="Protein kinase-like (PK-like)"/>
    <property type="match status" value="1"/>
</dbReference>
<dbReference type="InterPro" id="IPR012341">
    <property type="entry name" value="6hp_glycosidase-like_sf"/>
</dbReference>
<proteinExistence type="predicted"/>
<gene>
    <name evidence="3" type="ORF">FH607_019565</name>
</gene>
<evidence type="ECO:0000313" key="4">
    <source>
        <dbReference type="Proteomes" id="UP000314251"/>
    </source>
</evidence>
<dbReference type="InterPro" id="IPR053524">
    <property type="entry name" value="Aerial_hyphae_peptide-synth"/>
</dbReference>
<accession>A0A5N6A4F2</accession>
<evidence type="ECO:0000313" key="3">
    <source>
        <dbReference type="EMBL" id="KAB8162849.1"/>
    </source>
</evidence>
<comment type="caution">
    <text evidence="3">The sequence shown here is derived from an EMBL/GenBank/DDBJ whole genome shotgun (WGS) entry which is preliminary data.</text>
</comment>
<name>A0A5N6A4F2_9ACTN</name>
<dbReference type="Pfam" id="PF00069">
    <property type="entry name" value="Pkinase"/>
    <property type="match status" value="1"/>
</dbReference>
<dbReference type="OrthoDB" id="1492512at2"/>
<dbReference type="InterPro" id="IPR058053">
    <property type="entry name" value="RamC_C"/>
</dbReference>
<dbReference type="Pfam" id="PF05147">
    <property type="entry name" value="LANC_like"/>
    <property type="match status" value="1"/>
</dbReference>
<dbReference type="RefSeq" id="WP_139670352.1">
    <property type="nucleotide sequence ID" value="NZ_VDLY02000013.1"/>
</dbReference>
<evidence type="ECO:0000259" key="2">
    <source>
        <dbReference type="PROSITE" id="PS50011"/>
    </source>
</evidence>
<dbReference type="Pfam" id="PF25816">
    <property type="entry name" value="RamC_N"/>
    <property type="match status" value="1"/>
</dbReference>
<dbReference type="CDD" id="cd04791">
    <property type="entry name" value="LanC_SerThrkinase"/>
    <property type="match status" value="1"/>
</dbReference>
<dbReference type="Gene3D" id="1.10.510.10">
    <property type="entry name" value="Transferase(Phosphotransferase) domain 1"/>
    <property type="match status" value="1"/>
</dbReference>
<dbReference type="GO" id="GO:0031179">
    <property type="term" value="P:peptide modification"/>
    <property type="evidence" value="ECO:0007669"/>
    <property type="project" value="InterPro"/>
</dbReference>
<dbReference type="SUPFAM" id="SSF158745">
    <property type="entry name" value="LanC-like"/>
    <property type="match status" value="1"/>
</dbReference>
<evidence type="ECO:0000256" key="1">
    <source>
        <dbReference type="SAM" id="MobiDB-lite"/>
    </source>
</evidence>
<dbReference type="InterPro" id="IPR007822">
    <property type="entry name" value="LANC-like"/>
</dbReference>
<dbReference type="PRINTS" id="PR01950">
    <property type="entry name" value="LANCSUPER"/>
</dbReference>
<dbReference type="SMART" id="SM01260">
    <property type="entry name" value="LANC_like"/>
    <property type="match status" value="1"/>
</dbReference>